<evidence type="ECO:0000313" key="4">
    <source>
        <dbReference type="Proteomes" id="UP000016922"/>
    </source>
</evidence>
<evidence type="ECO:0000313" key="3">
    <source>
        <dbReference type="EMBL" id="EPE36080.1"/>
    </source>
</evidence>
<proteinExistence type="predicted"/>
<feature type="compositionally biased region" description="Basic and acidic residues" evidence="1">
    <location>
        <begin position="99"/>
        <end position="114"/>
    </location>
</feature>
<dbReference type="RefSeq" id="XP_008076898.1">
    <property type="nucleotide sequence ID" value="XM_008078707.1"/>
</dbReference>
<dbReference type="GO" id="GO:0046856">
    <property type="term" value="P:phosphatidylinositol dephosphorylation"/>
    <property type="evidence" value="ECO:0007669"/>
    <property type="project" value="InterPro"/>
</dbReference>
<dbReference type="OMA" id="NWDAAQI"/>
<dbReference type="AlphaFoldDB" id="S3DE93"/>
<reference evidence="3 4" key="1">
    <citation type="journal article" date="2013" name="BMC Genomics">
        <title>Genomics-driven discovery of the pneumocandin biosynthetic gene cluster in the fungus Glarea lozoyensis.</title>
        <authorList>
            <person name="Chen L."/>
            <person name="Yue Q."/>
            <person name="Zhang X."/>
            <person name="Xiang M."/>
            <person name="Wang C."/>
            <person name="Li S."/>
            <person name="Che Y."/>
            <person name="Ortiz-Lopez F.J."/>
            <person name="Bills G.F."/>
            <person name="Liu X."/>
            <person name="An Z."/>
        </authorList>
    </citation>
    <scope>NUCLEOTIDE SEQUENCE [LARGE SCALE GENOMIC DNA]</scope>
    <source>
        <strain evidence="4">ATCC 20868 / MF5171</strain>
    </source>
</reference>
<dbReference type="eggNOG" id="KOG0565">
    <property type="taxonomic scope" value="Eukaryota"/>
</dbReference>
<dbReference type="Gene3D" id="2.60.40.10">
    <property type="entry name" value="Immunoglobulins"/>
    <property type="match status" value="1"/>
</dbReference>
<dbReference type="eggNOG" id="KOG0566">
    <property type="taxonomic scope" value="Eukaryota"/>
</dbReference>
<feature type="compositionally biased region" description="Acidic residues" evidence="1">
    <location>
        <begin position="339"/>
        <end position="351"/>
    </location>
</feature>
<feature type="region of interest" description="Disordered" evidence="1">
    <location>
        <begin position="497"/>
        <end position="526"/>
    </location>
</feature>
<feature type="region of interest" description="Disordered" evidence="1">
    <location>
        <begin position="1"/>
        <end position="35"/>
    </location>
</feature>
<gene>
    <name evidence="3" type="ORF">GLAREA_05418</name>
</gene>
<name>S3DE93_GLAL2</name>
<dbReference type="OrthoDB" id="7862313at2759"/>
<dbReference type="InterPro" id="IPR000300">
    <property type="entry name" value="IPPc"/>
</dbReference>
<feature type="region of interest" description="Disordered" evidence="1">
    <location>
        <begin position="80"/>
        <end position="117"/>
    </location>
</feature>
<sequence>MASTRTSLDRSPSETEHTSPTTSSPQSLSKAVHARRAEYTRKKKIKIKIGSWNVAACPGTERDLEAWFVEGKGVDEHLSGVTILDSDEGPGKESVGAQEARRSKKEPTVPRGDKSGLPGGEEIGLYVLGLQEVVDLTSAREYVGRVYTDLGPTTRWRKAMKDGLPKGYVQIAEQQLSGLLLLIFASPEVAPTISSVSTVSVGTGIMGYLGNKGAVATRVVLGETTRMVFVNSHLASGSDPTHLDRRCWDVTQILQRTRFEPISWGGVLDDSSEGIGEEDFAFWFGDLNFRLDGLPGEDIRRLLLLHTKGEYDIGDPSRVKIDDELAHNDDPIVIHSIDSGDEDDELSGDEEQSQRRTSSSFDAADDDSSSNTLPDPDDFIQDPSQDPASLQATLDSLLPHDQLKRMQRQKKAFHDGWREGPITFPPTYKYDVGSVGMFDSSEKKRVPSWCDRIVYRTRKDRLEYEEKKRQEEIARIKDEEMQSSGIAQAAEDEDVLFDYNPDDDGADEPSSAPPPNDYDDYDEENEDAPEVVITEEGFTDSILQEYYTSHQRVLSSDHKPIDAVFTVEFDAVVTDLKAKVQQEVARELDRAENEGRPGITIIFDQAQEEVETSAPPPGGDGAQGVDFGKVAYLQRKTRSLTIANTSQVSATFQFVDRPTESGEGNKLAPPWLSVTFAGSDTNEEDREKQKLQRDITLEPGDAVNATVEIFVEDMLLVQSLNNGTAQLDDVLVLRVTGGRDHFLPIRGTWLQSCFGRPIDELIRIPEGGVRALLPRTDGKGAPTNRGQAVCWSAPRELIKLTETIETLTERVTADANMIDTAQLPIESAGWPFNNQSWLLKDTRTREAHKAYLLEALDSDKNLADAFPLGIPEIEKLEIAAEILIMFLNSITDGIVPEMLWAKLEEDINVRLANPLTDPEEIKTWVLDVLSASPNHNICFVFLTSMLSRVAAELAPVPKYSWKEQSIKSARSSIDTVRRSLSWKRSSVLGGNRKVEVLEDPAVLRRTGVENSYTGIWAPILFRGSEGLRDKEKKIMDDRRKAVLAPFLRAGRD</sequence>
<feature type="region of interest" description="Disordered" evidence="1">
    <location>
        <begin position="334"/>
        <end position="387"/>
    </location>
</feature>
<dbReference type="InterPro" id="IPR013783">
    <property type="entry name" value="Ig-like_fold"/>
</dbReference>
<dbReference type="EMBL" id="KE145353">
    <property type="protein sequence ID" value="EPE36080.1"/>
    <property type="molecule type" value="Genomic_DNA"/>
</dbReference>
<dbReference type="Pfam" id="PF21310">
    <property type="entry name" value="OCRL-like_ASH"/>
    <property type="match status" value="1"/>
</dbReference>
<feature type="compositionally biased region" description="Acidic residues" evidence="1">
    <location>
        <begin position="517"/>
        <end position="526"/>
    </location>
</feature>
<dbReference type="GO" id="GO:0004439">
    <property type="term" value="F:phosphatidylinositol-4,5-bisphosphate 5-phosphatase activity"/>
    <property type="evidence" value="ECO:0007669"/>
    <property type="project" value="TreeGrafter"/>
</dbReference>
<feature type="domain" description="Inositol polyphosphate-related phosphatase" evidence="2">
    <location>
        <begin position="43"/>
        <end position="482"/>
    </location>
</feature>
<feature type="compositionally biased region" description="Acidic residues" evidence="1">
    <location>
        <begin position="497"/>
        <end position="507"/>
    </location>
</feature>
<dbReference type="SMART" id="SM00128">
    <property type="entry name" value="IPPc"/>
    <property type="match status" value="1"/>
</dbReference>
<organism evidence="3 4">
    <name type="scientific">Glarea lozoyensis (strain ATCC 20868 / MF5171)</name>
    <dbReference type="NCBI Taxonomy" id="1116229"/>
    <lineage>
        <taxon>Eukaryota</taxon>
        <taxon>Fungi</taxon>
        <taxon>Dikarya</taxon>
        <taxon>Ascomycota</taxon>
        <taxon>Pezizomycotina</taxon>
        <taxon>Leotiomycetes</taxon>
        <taxon>Helotiales</taxon>
        <taxon>Helotiaceae</taxon>
        <taxon>Glarea</taxon>
    </lineage>
</organism>
<dbReference type="KEGG" id="glz:GLAREA_05418"/>
<feature type="compositionally biased region" description="Basic and acidic residues" evidence="1">
    <location>
        <begin position="7"/>
        <end position="17"/>
    </location>
</feature>
<dbReference type="Pfam" id="PF22669">
    <property type="entry name" value="Exo_endo_phos2"/>
    <property type="match status" value="2"/>
</dbReference>
<evidence type="ECO:0000259" key="2">
    <source>
        <dbReference type="SMART" id="SM00128"/>
    </source>
</evidence>
<dbReference type="PANTHER" id="PTHR11200:SF300">
    <property type="entry name" value="TYPE II INOSITOL 1,4,5-TRISPHOSPHATE 5-PHOSPHATASE"/>
    <property type="match status" value="1"/>
</dbReference>
<feature type="compositionally biased region" description="Low complexity" evidence="1">
    <location>
        <begin position="18"/>
        <end position="29"/>
    </location>
</feature>
<dbReference type="InterPro" id="IPR046985">
    <property type="entry name" value="IP5"/>
</dbReference>
<accession>S3DE93</accession>
<dbReference type="PANTHER" id="PTHR11200">
    <property type="entry name" value="INOSITOL 5-PHOSPHATASE"/>
    <property type="match status" value="1"/>
</dbReference>
<dbReference type="Gene3D" id="3.60.10.10">
    <property type="entry name" value="Endonuclease/exonuclease/phosphatase"/>
    <property type="match status" value="1"/>
</dbReference>
<dbReference type="SUPFAM" id="SSF56219">
    <property type="entry name" value="DNase I-like"/>
    <property type="match status" value="1"/>
</dbReference>
<dbReference type="InterPro" id="IPR036691">
    <property type="entry name" value="Endo/exonu/phosph_ase_sf"/>
</dbReference>
<dbReference type="InterPro" id="IPR048869">
    <property type="entry name" value="OCRL-1_2_ASH"/>
</dbReference>
<dbReference type="STRING" id="1116229.S3DE93"/>
<evidence type="ECO:0000256" key="1">
    <source>
        <dbReference type="SAM" id="MobiDB-lite"/>
    </source>
</evidence>
<dbReference type="GeneID" id="19464472"/>
<dbReference type="HOGENOM" id="CLU_005563_0_0_1"/>
<protein>
    <submittedName>
        <fullName evidence="3">DNase I-like protein</fullName>
    </submittedName>
</protein>
<dbReference type="Proteomes" id="UP000016922">
    <property type="component" value="Unassembled WGS sequence"/>
</dbReference>
<keyword evidence="4" id="KW-1185">Reference proteome</keyword>